<evidence type="ECO:0000256" key="1">
    <source>
        <dbReference type="SAM" id="Coils"/>
    </source>
</evidence>
<dbReference type="PROSITE" id="PS51257">
    <property type="entry name" value="PROKAR_LIPOPROTEIN"/>
    <property type="match status" value="1"/>
</dbReference>
<dbReference type="EMBL" id="UINC01008558">
    <property type="protein sequence ID" value="SVA38499.1"/>
    <property type="molecule type" value="Genomic_DNA"/>
</dbReference>
<sequence length="73" mass="8617">MVLVNKTKTFLALITLFFLVGCYSQIQNRNLQNEIEDLKEEIATQEEIQEVAEQAKDDMEKAERIWERDQAKK</sequence>
<gene>
    <name evidence="2" type="ORF">METZ01_LOCUS91353</name>
</gene>
<reference evidence="2" key="1">
    <citation type="submission" date="2018-05" db="EMBL/GenBank/DDBJ databases">
        <authorList>
            <person name="Lanie J.A."/>
            <person name="Ng W.-L."/>
            <person name="Kazmierczak K.M."/>
            <person name="Andrzejewski T.M."/>
            <person name="Davidsen T.M."/>
            <person name="Wayne K.J."/>
            <person name="Tettelin H."/>
            <person name="Glass J.I."/>
            <person name="Rusch D."/>
            <person name="Podicherti R."/>
            <person name="Tsui H.-C.T."/>
            <person name="Winkler M.E."/>
        </authorList>
    </citation>
    <scope>NUCLEOTIDE SEQUENCE</scope>
</reference>
<proteinExistence type="predicted"/>
<name>A0A381VDR8_9ZZZZ</name>
<protein>
    <submittedName>
        <fullName evidence="2">Uncharacterized protein</fullName>
    </submittedName>
</protein>
<evidence type="ECO:0000313" key="2">
    <source>
        <dbReference type="EMBL" id="SVA38499.1"/>
    </source>
</evidence>
<keyword evidence="1" id="KW-0175">Coiled coil</keyword>
<dbReference type="AlphaFoldDB" id="A0A381VDR8"/>
<organism evidence="2">
    <name type="scientific">marine metagenome</name>
    <dbReference type="NCBI Taxonomy" id="408172"/>
    <lineage>
        <taxon>unclassified sequences</taxon>
        <taxon>metagenomes</taxon>
        <taxon>ecological metagenomes</taxon>
    </lineage>
</organism>
<accession>A0A381VDR8</accession>
<feature type="coiled-coil region" evidence="1">
    <location>
        <begin position="28"/>
        <end position="72"/>
    </location>
</feature>